<feature type="compositionally biased region" description="Low complexity" evidence="1">
    <location>
        <begin position="264"/>
        <end position="285"/>
    </location>
</feature>
<feature type="compositionally biased region" description="Polar residues" evidence="1">
    <location>
        <begin position="1999"/>
        <end position="2009"/>
    </location>
</feature>
<feature type="compositionally biased region" description="Polar residues" evidence="1">
    <location>
        <begin position="1535"/>
        <end position="1599"/>
    </location>
</feature>
<feature type="compositionally biased region" description="Basic and acidic residues" evidence="1">
    <location>
        <begin position="986"/>
        <end position="1002"/>
    </location>
</feature>
<feature type="compositionally biased region" description="Low complexity" evidence="1">
    <location>
        <begin position="2698"/>
        <end position="2729"/>
    </location>
</feature>
<keyword evidence="3" id="KW-1185">Reference proteome</keyword>
<feature type="compositionally biased region" description="Basic and acidic residues" evidence="1">
    <location>
        <begin position="682"/>
        <end position="699"/>
    </location>
</feature>
<feature type="region of interest" description="Disordered" evidence="1">
    <location>
        <begin position="972"/>
        <end position="1404"/>
    </location>
</feature>
<feature type="compositionally biased region" description="Basic and acidic residues" evidence="1">
    <location>
        <begin position="360"/>
        <end position="385"/>
    </location>
</feature>
<feature type="compositionally biased region" description="Gly residues" evidence="1">
    <location>
        <begin position="468"/>
        <end position="492"/>
    </location>
</feature>
<feature type="compositionally biased region" description="Basic and acidic residues" evidence="1">
    <location>
        <begin position="1359"/>
        <end position="1380"/>
    </location>
</feature>
<feature type="region of interest" description="Disordered" evidence="1">
    <location>
        <begin position="2172"/>
        <end position="2229"/>
    </location>
</feature>
<feature type="compositionally biased region" description="Basic and acidic residues" evidence="1">
    <location>
        <begin position="1622"/>
        <end position="1633"/>
    </location>
</feature>
<feature type="compositionally biased region" description="Polar residues" evidence="1">
    <location>
        <begin position="2738"/>
        <end position="2757"/>
    </location>
</feature>
<feature type="compositionally biased region" description="Polar residues" evidence="1">
    <location>
        <begin position="286"/>
        <end position="303"/>
    </location>
</feature>
<proteinExistence type="predicted"/>
<dbReference type="Proteomes" id="UP001605036">
    <property type="component" value="Unassembled WGS sequence"/>
</dbReference>
<gene>
    <name evidence="2" type="ORF">R1flu_006001</name>
</gene>
<feature type="compositionally biased region" description="Polar residues" evidence="1">
    <location>
        <begin position="26"/>
        <end position="41"/>
    </location>
</feature>
<evidence type="ECO:0000313" key="3">
    <source>
        <dbReference type="Proteomes" id="UP001605036"/>
    </source>
</evidence>
<feature type="region of interest" description="Disordered" evidence="1">
    <location>
        <begin position="215"/>
        <end position="594"/>
    </location>
</feature>
<feature type="compositionally biased region" description="Low complexity" evidence="1">
    <location>
        <begin position="1972"/>
        <end position="1998"/>
    </location>
</feature>
<feature type="compositionally biased region" description="Basic and acidic residues" evidence="1">
    <location>
        <begin position="1340"/>
        <end position="1350"/>
    </location>
</feature>
<feature type="compositionally biased region" description="Basic and acidic residues" evidence="1">
    <location>
        <begin position="230"/>
        <end position="250"/>
    </location>
</feature>
<feature type="region of interest" description="Disordered" evidence="1">
    <location>
        <begin position="1"/>
        <end position="89"/>
    </location>
</feature>
<evidence type="ECO:0008006" key="4">
    <source>
        <dbReference type="Google" id="ProtNLM"/>
    </source>
</evidence>
<evidence type="ECO:0000313" key="2">
    <source>
        <dbReference type="EMBL" id="KAL2634522.1"/>
    </source>
</evidence>
<feature type="compositionally biased region" description="Basic and acidic residues" evidence="1">
    <location>
        <begin position="825"/>
        <end position="842"/>
    </location>
</feature>
<dbReference type="PANTHER" id="PTHR31780:SF10">
    <property type="entry name" value="LD36051P"/>
    <property type="match status" value="1"/>
</dbReference>
<feature type="compositionally biased region" description="Basic and acidic residues" evidence="1">
    <location>
        <begin position="402"/>
        <end position="411"/>
    </location>
</feature>
<feature type="compositionally biased region" description="Gly residues" evidence="1">
    <location>
        <begin position="2762"/>
        <end position="2776"/>
    </location>
</feature>
<sequence length="2808" mass="299800">MARASSSSTKFASVNLNKSYGKPASQGAQVPSAGSSRSRITTHGGMLLLTRPSVRSQPAAAAAQKGAKLTVPRPVNLPSLRREHAGNDPTIALVGGTGASGWTKQQQKESEEVAVNAVPVNESNIVVSRSTPALSAGSTWGTSQVPPGGPTVANTPYFTTVNGDLRPSSSPQAVVRSGVYTPPRARAAQTSTVPPAPGPQAVPKAVVLRGEDFPTLQAALPPPPAPPQHRQKELQQKQRAKQQELKDQQEKLQQLSQRHPADEPLQPQVGGPQLQPSQPVSLQPQREQPVQSLAKGTTPSSELQPAGQVGTRPGSKSEGVSSYGPVISSRVNQRSNWTDDEREPSQSLRPQGGSGPFSDWPDRTEREREHFIDDPRRGSRPDEYGFGRQSAQMQHSFSRESGFNREGEGNRENGFGSDVGVAREGNLVSNLSSDNGHREASYSRDGMGSRDGFMGRDGGISRERSYGKDGGYGRDSGMTRDGGYGREGGGFSKHGTFARDGSGREFGPGRDRSMDRDGYGRPRSGGKDFGDREGFSFKEGFGKETGPRDIYIRDASYGRDTSSRDGPYGRDVRRPSAGEYEGTRGRYGGDRFGRGGASRYDSVPDYGNSKASHFVSGRGIIALDAGLDFSRDKRFGVPYTEDSFAKDFPDLPGFDFRASAGLGIDTLGLGLEGKLGRRKKDEHKDFHDPERESFEAELERVQKAQEQERLRKIEEKERAVEMARKEQEEQERLAREEEERQRRLEEEAIAAAKRAEQEAIEAARKVEEERRAREEEKRQIQLDEERRKENARRKLLELEERIAKREAEKKKQEMGTSLFSDDGIFRYHRGDEDEAPFSRDDTAGEEEERIVASITEADQDDDDRAPLRPSRRPHSPFITRPPQEDYSSRLKSPDVQQHMGARRMPDLRGGNAFEPDRSRSLMSWRRDPMDNGSGPLQVSVRDEGIEFGSGMIRDRTYNARNYGDRDAVYMNSNSALTGEGGPGDYPLRRDRNQGYPERRWISEEGGSNKRSASPRASTPERDVGYSDLSYDREGDRHWGRDKIDRRRFRDGQRISSPPHMYLQGSDALEPSYGSGRLRHSFAKQPRVPPPLKSPLLRPPLKAPRDQSNNSPSPLLRPVHNEDRDDSWEQDLGQDKQQGYSGQTVSRLHQGERSFNHAEAGHREASNSGEKYQAEDWQGSSPSSLSPRLAQSQVSKVHSDSQDDKSDQHSAGMEQEPLSGEEDSSVGSGSRGIHRDLEDLASEDEGSPSAQRVEEGKLDEEEGFGGDDAEAGVVDDHEEEVFDDEDDYPTGEWEEDVEQEVEKSEVVNEAGVTEDFSSEEYESGPQESKEGSSSEVDSQEGDEKSSERMEETANILSLGFDKDTEHKELPGGEASDKRAEADGVQQSSVQPYHVGLPTSSTPSTSVTSVQVESNESFENRQSLMSQMQQPLSFMALSLPQTHTTVATSKVPSVLTSLPVFRSAQEGPVTLQFGLLPSTPVVPTSVPAIQIGSIQMPLHLHPHAGPQFTPLHGPATPLFQFGQLGHPTSLPAFKHPSSVSQSLAQTQAAEIRESQANGPSIQGGSSAASHDSNQFVTSQTEIQGSAPPSKTHWLNQSSKITVSGPRVNEGDTAENRSGSGNALRPERRSREKSSREVGTQGVQTATSQAKAVQRVRSEGALESSSSENGVVTTTDNTVDSNQGGDSSWQRPYSGGRGRGNSARWGTPSSRGRARSGAYGGRGALQPSSEGYGVAAGSHSQYTGADGGLHRGRPGRRSSFRRTEFKVRESSIQGLSEGPGQVKVPAGRDKYAGWSDGTMLPGSLSDGAGSKDIYRDSSAQERYGEGGARSSQISSGKLERMGSNEGFQKNGRSSAYAVSRSAEGVLGKYNSEVGSESSLQSGVPQTLEHPGTDAPSDEDDFIEVRSKRQMLSDRREQKEKEMKAKTKDLKAKEQAARKQRPPPPKASYQVASSALGGSKGVNLSVATEKRSATQSGSPSLSNNSNSRLVSSGNSQALASSSVPSAIPQSQLQAPIGTPPGAPVDTAYDRRPKNTKPARINSAPGVNLPDNDVTLTNSATYENPENVSTTSLAWGGTRSTLQVVSLTQIQLEEAMKPVRFDGPVAQLPLGERSSLVLEPVASSVTAKEKTSASVSGPIGSLLAGEKIQFGAVTSPPIPHTNSRPLTPGLNAVVGSSLSSRVEGSSEDNDLKNKVKRLPGGEDEVNSFTINGKGKRNRGDDERNGEGVDPEAEAEAAASAVAVAAISSDESVGSSLHADVKNMPLRGVGLTGSGNKNAFGGSSVTSLHSEYWPAATAIPMGDSTTSSVMMQVSGLEESMTVALPADLSVEPTSMSLRGPAPSSSGVLLPSMPGGPLPFRGLEMGSMLGGPMFGFGASKDPPQGSQVSASGSGHDQGITSAGPGSGGWQPQHSGGVDSFYAGPPPSGFAGPFINPGGGIPSLPGGPHMLVYTNPFAPVSQFGQLGVSFMGPQQYMPSGKQPDWKHTPVTTSGTGVAGMSGNEVGAGLGGIMSNQRSSGVVSNVQRMAPGPSVMTAPGPFDLNLSAPFQIPGVDVSIQAQWSHVPGPPLHTVPISGPLMGFTMQGRHSRGPGHLGHLSHMMETTSGFNVVPAVNSGSSGLFQSVDPASQFPDELGLGDSSSSGTNTSSSFRGQRPPSRVTPVSSSVVTPTGGPGGVASNKLRNGRRSSRVARAGGSLGAGGNGSGNVQSVAMVSGSGPSSPGTNGSRVQSPHHPASSPMPPMSMGQHTHSNQYPDQRSAPQQGLSRVGIQGGWSGQSRKGGGPGRPPVTERGSSGEKMMLRMMIGMPCAFKKGAG</sequence>
<reference evidence="2 3" key="1">
    <citation type="submission" date="2024-09" db="EMBL/GenBank/DDBJ databases">
        <title>Chromosome-scale assembly of Riccia fluitans.</title>
        <authorList>
            <person name="Paukszto L."/>
            <person name="Sawicki J."/>
            <person name="Karawczyk K."/>
            <person name="Piernik-Szablinska J."/>
            <person name="Szczecinska M."/>
            <person name="Mazdziarz M."/>
        </authorList>
    </citation>
    <scope>NUCLEOTIDE SEQUENCE [LARGE SCALE GENOMIC DNA]</scope>
    <source>
        <strain evidence="2">Rf_01</strain>
        <tissue evidence="2">Aerial parts of the thallus</tissue>
    </source>
</reference>
<feature type="compositionally biased region" description="Acidic residues" evidence="1">
    <location>
        <begin position="1256"/>
        <end position="1269"/>
    </location>
</feature>
<feature type="compositionally biased region" description="Basic and acidic residues" evidence="1">
    <location>
        <begin position="1196"/>
        <end position="1207"/>
    </location>
</feature>
<feature type="compositionally biased region" description="Polar residues" evidence="1">
    <location>
        <begin position="1678"/>
        <end position="1688"/>
    </location>
</feature>
<feature type="compositionally biased region" description="Low complexity" evidence="1">
    <location>
        <begin position="2632"/>
        <end position="2663"/>
    </location>
</feature>
<feature type="compositionally biased region" description="Basic and acidic residues" evidence="1">
    <location>
        <begin position="914"/>
        <end position="929"/>
    </location>
</feature>
<dbReference type="InterPro" id="IPR051195">
    <property type="entry name" value="Fungal_stress_NST1"/>
</dbReference>
<organism evidence="2 3">
    <name type="scientific">Riccia fluitans</name>
    <dbReference type="NCBI Taxonomy" id="41844"/>
    <lineage>
        <taxon>Eukaryota</taxon>
        <taxon>Viridiplantae</taxon>
        <taxon>Streptophyta</taxon>
        <taxon>Embryophyta</taxon>
        <taxon>Marchantiophyta</taxon>
        <taxon>Marchantiopsida</taxon>
        <taxon>Marchantiidae</taxon>
        <taxon>Marchantiales</taxon>
        <taxon>Ricciaceae</taxon>
        <taxon>Riccia</taxon>
    </lineage>
</organism>
<feature type="region of interest" description="Disordered" evidence="1">
    <location>
        <begin position="722"/>
        <end position="744"/>
    </location>
</feature>
<dbReference type="EMBL" id="JBHFFA010000003">
    <property type="protein sequence ID" value="KAL2634522.1"/>
    <property type="molecule type" value="Genomic_DNA"/>
</dbReference>
<feature type="compositionally biased region" description="Polar residues" evidence="1">
    <location>
        <begin position="1"/>
        <end position="18"/>
    </location>
</feature>
<feature type="compositionally biased region" description="Basic and acidic residues" evidence="1">
    <location>
        <begin position="2212"/>
        <end position="2221"/>
    </location>
</feature>
<feature type="compositionally biased region" description="Polar residues" evidence="1">
    <location>
        <begin position="1177"/>
        <end position="1189"/>
    </location>
</feature>
<feature type="compositionally biased region" description="Basic and acidic residues" evidence="1">
    <location>
        <begin position="1148"/>
        <end position="1164"/>
    </location>
</feature>
<feature type="compositionally biased region" description="Gly residues" evidence="1">
    <location>
        <begin position="2688"/>
        <end position="2697"/>
    </location>
</feature>
<feature type="compositionally biased region" description="Basic and acidic residues" evidence="1">
    <location>
        <begin position="561"/>
        <end position="593"/>
    </location>
</feature>
<feature type="region of interest" description="Disordered" evidence="1">
    <location>
        <begin position="1517"/>
        <end position="2055"/>
    </location>
</feature>
<feature type="region of interest" description="Disordered" evidence="1">
    <location>
        <begin position="767"/>
        <end position="790"/>
    </location>
</feature>
<feature type="region of interest" description="Disordered" evidence="1">
    <location>
        <begin position="2370"/>
        <end position="2415"/>
    </location>
</feature>
<feature type="region of interest" description="Disordered" evidence="1">
    <location>
        <begin position="825"/>
        <end position="941"/>
    </location>
</feature>
<feature type="compositionally biased region" description="Polar residues" evidence="1">
    <location>
        <begin position="1638"/>
        <end position="1648"/>
    </location>
</feature>
<feature type="compositionally biased region" description="Acidic residues" evidence="1">
    <location>
        <begin position="1275"/>
        <end position="1298"/>
    </location>
</feature>
<feature type="compositionally biased region" description="Basic and acidic residues" evidence="1">
    <location>
        <begin position="1899"/>
        <end position="1933"/>
    </location>
</feature>
<feature type="compositionally biased region" description="Polar residues" evidence="1">
    <location>
        <begin position="2377"/>
        <end position="2393"/>
    </location>
</feature>
<feature type="region of interest" description="Disordered" evidence="1">
    <location>
        <begin position="2616"/>
        <end position="2788"/>
    </location>
</feature>
<feature type="compositionally biased region" description="Polar residues" evidence="1">
    <location>
        <begin position="1134"/>
        <end position="1146"/>
    </location>
</feature>
<name>A0ABD1YYS7_9MARC</name>
<accession>A0ABD1YYS7</accession>
<feature type="compositionally biased region" description="Basic and acidic residues" evidence="1">
    <location>
        <begin position="882"/>
        <end position="892"/>
    </location>
</feature>
<protein>
    <recommendedName>
        <fullName evidence="4">BAT2 N-terminal domain-containing protein</fullName>
    </recommendedName>
</protein>
<comment type="caution">
    <text evidence="2">The sequence shown here is derived from an EMBL/GenBank/DDBJ whole genome shotgun (WGS) entry which is preliminary data.</text>
</comment>
<feature type="compositionally biased region" description="Basic and acidic residues" evidence="1">
    <location>
        <begin position="1809"/>
        <end position="1821"/>
    </location>
</feature>
<feature type="compositionally biased region" description="Basic and acidic residues" evidence="1">
    <location>
        <begin position="1018"/>
        <end position="1052"/>
    </location>
</feature>
<feature type="region of interest" description="Disordered" evidence="1">
    <location>
        <begin position="676"/>
        <end position="699"/>
    </location>
</feature>
<feature type="region of interest" description="Disordered" evidence="1">
    <location>
        <begin position="183"/>
        <end position="202"/>
    </location>
</feature>
<feature type="compositionally biased region" description="Polar residues" evidence="1">
    <location>
        <begin position="1869"/>
        <end position="1881"/>
    </location>
</feature>
<dbReference type="PANTHER" id="PTHR31780">
    <property type="entry name" value="STRESS RESPONSE PROTEIN NST1-RELATED"/>
    <property type="match status" value="1"/>
</dbReference>
<evidence type="ECO:0000256" key="1">
    <source>
        <dbReference type="SAM" id="MobiDB-lite"/>
    </source>
</evidence>
<feature type="compositionally biased region" description="Pro residues" evidence="1">
    <location>
        <begin position="1086"/>
        <end position="1101"/>
    </location>
</feature>
<feature type="compositionally biased region" description="Basic and acidic residues" evidence="1">
    <location>
        <begin position="501"/>
        <end position="552"/>
    </location>
</feature>
<feature type="compositionally biased region" description="Low complexity" evidence="1">
    <location>
        <begin position="1668"/>
        <end position="1677"/>
    </location>
</feature>
<feature type="compositionally biased region" description="Basic residues" evidence="1">
    <location>
        <begin position="1747"/>
        <end position="1757"/>
    </location>
</feature>